<keyword evidence="4" id="KW-0489">Methyltransferase</keyword>
<name>A0A645G6M7_9ZZZZ</name>
<dbReference type="SUPFAM" id="SSF53335">
    <property type="entry name" value="S-adenosyl-L-methionine-dependent methyltransferases"/>
    <property type="match status" value="1"/>
</dbReference>
<dbReference type="Pfam" id="PF02527">
    <property type="entry name" value="GidB"/>
    <property type="match status" value="1"/>
</dbReference>
<dbReference type="EC" id="2.1.1.-" evidence="4"/>
<dbReference type="EMBL" id="VSSQ01070801">
    <property type="protein sequence ID" value="MPN22547.1"/>
    <property type="molecule type" value="Genomic_DNA"/>
</dbReference>
<accession>A0A645G6M7</accession>
<protein>
    <submittedName>
        <fullName evidence="4">Ribosomal RNA small subunit methyltransferase G</fullName>
        <ecNumber evidence="4">2.1.1.-</ecNumber>
    </submittedName>
</protein>
<organism evidence="4">
    <name type="scientific">bioreactor metagenome</name>
    <dbReference type="NCBI Taxonomy" id="1076179"/>
    <lineage>
        <taxon>unclassified sequences</taxon>
        <taxon>metagenomes</taxon>
        <taxon>ecological metagenomes</taxon>
    </lineage>
</organism>
<reference evidence="4" key="1">
    <citation type="submission" date="2019-08" db="EMBL/GenBank/DDBJ databases">
        <authorList>
            <person name="Kucharzyk K."/>
            <person name="Murdoch R.W."/>
            <person name="Higgins S."/>
            <person name="Loffler F."/>
        </authorList>
    </citation>
    <scope>NUCLEOTIDE SEQUENCE</scope>
</reference>
<keyword evidence="3 4" id="KW-0808">Transferase</keyword>
<sequence>MEQMSDELGLTNVTVAWARAEDFAVTRRESFDLAGARALAEAGIVAALLSPLVRRGGSVLAFKGPRYTEEIAAIATWKGLGLLPPTIVSYHMGEKERHILVWQKNAPCPKVFPRRAGSAEKDPWWR</sequence>
<gene>
    <name evidence="4" type="primary">rsmG_49</name>
    <name evidence="4" type="ORF">SDC9_169930</name>
</gene>
<dbReference type="AlphaFoldDB" id="A0A645G6M7"/>
<evidence type="ECO:0000256" key="2">
    <source>
        <dbReference type="ARBA" id="ARBA00022552"/>
    </source>
</evidence>
<dbReference type="InterPro" id="IPR003682">
    <property type="entry name" value="rRNA_ssu_MeTfrase_G"/>
</dbReference>
<dbReference type="Gene3D" id="3.40.50.150">
    <property type="entry name" value="Vaccinia Virus protein VP39"/>
    <property type="match status" value="1"/>
</dbReference>
<keyword evidence="1" id="KW-0963">Cytoplasm</keyword>
<dbReference type="PANTHER" id="PTHR31760">
    <property type="entry name" value="S-ADENOSYL-L-METHIONINE-DEPENDENT METHYLTRANSFERASES SUPERFAMILY PROTEIN"/>
    <property type="match status" value="1"/>
</dbReference>
<keyword evidence="2" id="KW-0698">rRNA processing</keyword>
<evidence type="ECO:0000256" key="3">
    <source>
        <dbReference type="ARBA" id="ARBA00022679"/>
    </source>
</evidence>
<evidence type="ECO:0000256" key="1">
    <source>
        <dbReference type="ARBA" id="ARBA00022490"/>
    </source>
</evidence>
<dbReference type="InterPro" id="IPR029063">
    <property type="entry name" value="SAM-dependent_MTases_sf"/>
</dbReference>
<evidence type="ECO:0000313" key="4">
    <source>
        <dbReference type="EMBL" id="MPN22547.1"/>
    </source>
</evidence>
<dbReference type="PANTHER" id="PTHR31760:SF0">
    <property type="entry name" value="S-ADENOSYL-L-METHIONINE-DEPENDENT METHYLTRANSFERASES SUPERFAMILY PROTEIN"/>
    <property type="match status" value="1"/>
</dbReference>
<proteinExistence type="predicted"/>
<comment type="caution">
    <text evidence="4">The sequence shown here is derived from an EMBL/GenBank/DDBJ whole genome shotgun (WGS) entry which is preliminary data.</text>
</comment>
<dbReference type="GO" id="GO:0005829">
    <property type="term" value="C:cytosol"/>
    <property type="evidence" value="ECO:0007669"/>
    <property type="project" value="TreeGrafter"/>
</dbReference>
<dbReference type="GO" id="GO:0070043">
    <property type="term" value="F:rRNA (guanine-N7-)-methyltransferase activity"/>
    <property type="evidence" value="ECO:0007669"/>
    <property type="project" value="TreeGrafter"/>
</dbReference>